<evidence type="ECO:0000313" key="6">
    <source>
        <dbReference type="EMBL" id="MDN4592427.1"/>
    </source>
</evidence>
<dbReference type="PANTHER" id="PTHR14226:SF76">
    <property type="entry name" value="NTE FAMILY PROTEIN RSSA"/>
    <property type="match status" value="1"/>
</dbReference>
<feature type="short sequence motif" description="DGA/G" evidence="4">
    <location>
        <begin position="162"/>
        <end position="164"/>
    </location>
</feature>
<feature type="domain" description="PNPLA" evidence="5">
    <location>
        <begin position="17"/>
        <end position="175"/>
    </location>
</feature>
<evidence type="ECO:0000256" key="2">
    <source>
        <dbReference type="ARBA" id="ARBA00022963"/>
    </source>
</evidence>
<dbReference type="Pfam" id="PF01734">
    <property type="entry name" value="Patatin"/>
    <property type="match status" value="1"/>
</dbReference>
<keyword evidence="3 4" id="KW-0443">Lipid metabolism</keyword>
<evidence type="ECO:0000259" key="5">
    <source>
        <dbReference type="PROSITE" id="PS51635"/>
    </source>
</evidence>
<keyword evidence="2 4" id="KW-0442">Lipid degradation</keyword>
<comment type="caution">
    <text evidence="6">The sequence shown here is derived from an EMBL/GenBank/DDBJ whole genome shotgun (WGS) entry which is preliminary data.</text>
</comment>
<dbReference type="Proteomes" id="UP001174196">
    <property type="component" value="Unassembled WGS sequence"/>
</dbReference>
<evidence type="ECO:0000256" key="4">
    <source>
        <dbReference type="PROSITE-ProRule" id="PRU01161"/>
    </source>
</evidence>
<name>A0ABT8IJ68_9BACL</name>
<dbReference type="PROSITE" id="PS51635">
    <property type="entry name" value="PNPLA"/>
    <property type="match status" value="1"/>
</dbReference>
<reference evidence="6" key="1">
    <citation type="submission" date="2022-08" db="EMBL/GenBank/DDBJ databases">
        <title>Polycladomyces zharkentsis sp. nov., a novel thermophilic CMC and starch-degrading bacterium isolated from a geothermal spring in Kazakhstan.</title>
        <authorList>
            <person name="Mashzhan A."/>
            <person name="Kistaubaeva A."/>
            <person name="Javier-Lopez R."/>
            <person name="Birkeland N.-K."/>
        </authorList>
    </citation>
    <scope>NUCLEOTIDE SEQUENCE</scope>
    <source>
        <strain evidence="6">KSR 13</strain>
    </source>
</reference>
<keyword evidence="1 4" id="KW-0378">Hydrolase</keyword>
<evidence type="ECO:0000256" key="1">
    <source>
        <dbReference type="ARBA" id="ARBA00022801"/>
    </source>
</evidence>
<proteinExistence type="predicted"/>
<dbReference type="InterPro" id="IPR050301">
    <property type="entry name" value="NTE"/>
</dbReference>
<dbReference type="RefSeq" id="WP_301237204.1">
    <property type="nucleotide sequence ID" value="NZ_JANRHH010000004.1"/>
</dbReference>
<evidence type="ECO:0000313" key="7">
    <source>
        <dbReference type="Proteomes" id="UP001174196"/>
    </source>
</evidence>
<organism evidence="6 7">
    <name type="scientific">Polycladomyces subterraneus</name>
    <dbReference type="NCBI Taxonomy" id="1016997"/>
    <lineage>
        <taxon>Bacteria</taxon>
        <taxon>Bacillati</taxon>
        <taxon>Bacillota</taxon>
        <taxon>Bacilli</taxon>
        <taxon>Bacillales</taxon>
        <taxon>Thermoactinomycetaceae</taxon>
        <taxon>Polycladomyces</taxon>
    </lineage>
</organism>
<feature type="short sequence motif" description="GXSXG" evidence="4">
    <location>
        <begin position="48"/>
        <end position="52"/>
    </location>
</feature>
<keyword evidence="7" id="KW-1185">Reference proteome</keyword>
<dbReference type="SUPFAM" id="SSF52151">
    <property type="entry name" value="FabD/lysophospholipase-like"/>
    <property type="match status" value="1"/>
</dbReference>
<protein>
    <submittedName>
        <fullName evidence="6">Patatin-like phospholipase family protein</fullName>
    </submittedName>
</protein>
<sequence length="276" mass="29999">MGHPKGGGVLGGPKIGLALGSGGARGWAHVGVLKVLQEAGIPVHMIAGSSMGSLVGALYANNLELDMIEGLATRLKRKYWVDLTVPRKGFMIGDKVRELIRLLTHGKSIEELSIPLAVVATDLVKGERVVFTSGPVDLAVRASISIPGIFEPVEWEDKILVDGGVIDRIPITVVREMGADLVIAVDVVPRFNEVKIRSIFDVIAQTLGVMERQMLSQQLIEADFLIHPEMSEISPTAFHQVEKCIRLGEEAARAHVERIRERIRNWEGVEGDGVAK</sequence>
<accession>A0ABT8IJ68</accession>
<dbReference type="InterPro" id="IPR016035">
    <property type="entry name" value="Acyl_Trfase/lysoPLipase"/>
</dbReference>
<dbReference type="EMBL" id="JANRHH010000004">
    <property type="protein sequence ID" value="MDN4592427.1"/>
    <property type="molecule type" value="Genomic_DNA"/>
</dbReference>
<dbReference type="InterPro" id="IPR002641">
    <property type="entry name" value="PNPLA_dom"/>
</dbReference>
<evidence type="ECO:0000256" key="3">
    <source>
        <dbReference type="ARBA" id="ARBA00023098"/>
    </source>
</evidence>
<comment type="caution">
    <text evidence="4">Lacks conserved residue(s) required for the propagation of feature annotation.</text>
</comment>
<dbReference type="PANTHER" id="PTHR14226">
    <property type="entry name" value="NEUROPATHY TARGET ESTERASE/SWISS CHEESE D.MELANOGASTER"/>
    <property type="match status" value="1"/>
</dbReference>
<gene>
    <name evidence="6" type="ORF">NWF35_00570</name>
</gene>
<dbReference type="Gene3D" id="3.40.1090.10">
    <property type="entry name" value="Cytosolic phospholipase A2 catalytic domain"/>
    <property type="match status" value="2"/>
</dbReference>
<feature type="active site" description="Nucleophile" evidence="4">
    <location>
        <position position="50"/>
    </location>
</feature>
<feature type="active site" description="Proton acceptor" evidence="4">
    <location>
        <position position="162"/>
    </location>
</feature>